<keyword evidence="1 3" id="KW-0697">Rotamase</keyword>
<dbReference type="EC" id="5.2.1.8" evidence="3"/>
<dbReference type="Proteomes" id="UP000652567">
    <property type="component" value="Unassembled WGS sequence"/>
</dbReference>
<dbReference type="AlphaFoldDB" id="A0A928V6K4"/>
<dbReference type="GO" id="GO:0003755">
    <property type="term" value="F:peptidyl-prolyl cis-trans isomerase activity"/>
    <property type="evidence" value="ECO:0007669"/>
    <property type="project" value="UniProtKB-UniRule"/>
</dbReference>
<dbReference type="PRINTS" id="PR00153">
    <property type="entry name" value="CSAPPISMRASE"/>
</dbReference>
<evidence type="ECO:0000256" key="2">
    <source>
        <dbReference type="ARBA" id="ARBA00023235"/>
    </source>
</evidence>
<evidence type="ECO:0000256" key="3">
    <source>
        <dbReference type="RuleBase" id="RU363019"/>
    </source>
</evidence>
<feature type="chain" id="PRO_5038161617" description="Peptidyl-prolyl cis-trans isomerase" evidence="3">
    <location>
        <begin position="31"/>
        <end position="267"/>
    </location>
</feature>
<feature type="domain" description="PPIase cyclophilin-type" evidence="6">
    <location>
        <begin position="29"/>
        <end position="200"/>
    </location>
</feature>
<dbReference type="Gene3D" id="2.40.100.10">
    <property type="entry name" value="Cyclophilin-like"/>
    <property type="match status" value="1"/>
</dbReference>
<feature type="signal peptide" evidence="3">
    <location>
        <begin position="1"/>
        <end position="30"/>
    </location>
</feature>
<comment type="similarity">
    <text evidence="3">Belongs to the cyclophilin-type PPIase family.</text>
</comment>
<keyword evidence="3" id="KW-0732">Signal</keyword>
<organism evidence="7 8">
    <name type="scientific">Cellvibrio polysaccharolyticus</name>
    <dbReference type="NCBI Taxonomy" id="2082724"/>
    <lineage>
        <taxon>Bacteria</taxon>
        <taxon>Pseudomonadati</taxon>
        <taxon>Pseudomonadota</taxon>
        <taxon>Gammaproteobacteria</taxon>
        <taxon>Cellvibrionales</taxon>
        <taxon>Cellvibrionaceae</taxon>
        <taxon>Cellvibrio</taxon>
    </lineage>
</organism>
<dbReference type="RefSeq" id="WP_193909373.1">
    <property type="nucleotide sequence ID" value="NZ_PRDL01000001.1"/>
</dbReference>
<evidence type="ECO:0000313" key="8">
    <source>
        <dbReference type="Proteomes" id="UP000652567"/>
    </source>
</evidence>
<dbReference type="PROSITE" id="PS50072">
    <property type="entry name" value="CSA_PPIASE_2"/>
    <property type="match status" value="1"/>
</dbReference>
<evidence type="ECO:0000256" key="5">
    <source>
        <dbReference type="SAM" id="Phobius"/>
    </source>
</evidence>
<comment type="catalytic activity">
    <reaction evidence="3">
        <text>[protein]-peptidylproline (omega=180) = [protein]-peptidylproline (omega=0)</text>
        <dbReference type="Rhea" id="RHEA:16237"/>
        <dbReference type="Rhea" id="RHEA-COMP:10747"/>
        <dbReference type="Rhea" id="RHEA-COMP:10748"/>
        <dbReference type="ChEBI" id="CHEBI:83833"/>
        <dbReference type="ChEBI" id="CHEBI:83834"/>
        <dbReference type="EC" id="5.2.1.8"/>
    </reaction>
</comment>
<dbReference type="InterPro" id="IPR044665">
    <property type="entry name" value="E_coli_cyclophilin_A-like"/>
</dbReference>
<feature type="region of interest" description="Disordered" evidence="4">
    <location>
        <begin position="222"/>
        <end position="243"/>
    </location>
</feature>
<dbReference type="InterPro" id="IPR029000">
    <property type="entry name" value="Cyclophilin-like_dom_sf"/>
</dbReference>
<dbReference type="EMBL" id="PRDL01000001">
    <property type="protein sequence ID" value="MBE8717489.1"/>
    <property type="molecule type" value="Genomic_DNA"/>
</dbReference>
<comment type="caution">
    <text evidence="7">The sequence shown here is derived from an EMBL/GenBank/DDBJ whole genome shotgun (WGS) entry which is preliminary data.</text>
</comment>
<proteinExistence type="inferred from homology"/>
<dbReference type="SUPFAM" id="SSF50891">
    <property type="entry name" value="Cyclophilin-like"/>
    <property type="match status" value="1"/>
</dbReference>
<evidence type="ECO:0000259" key="6">
    <source>
        <dbReference type="PROSITE" id="PS50072"/>
    </source>
</evidence>
<keyword evidence="2 3" id="KW-0413">Isomerase</keyword>
<keyword evidence="5" id="KW-1133">Transmembrane helix</keyword>
<keyword evidence="8" id="KW-1185">Reference proteome</keyword>
<name>A0A928V6K4_9GAMM</name>
<dbReference type="PANTHER" id="PTHR43246">
    <property type="entry name" value="PEPTIDYL-PROLYL CIS-TRANS ISOMERASE CYP38, CHLOROPLASTIC"/>
    <property type="match status" value="1"/>
</dbReference>
<keyword evidence="5" id="KW-0812">Transmembrane</keyword>
<keyword evidence="5" id="KW-0472">Membrane</keyword>
<protein>
    <recommendedName>
        <fullName evidence="3">Peptidyl-prolyl cis-trans isomerase</fullName>
        <shortName evidence="3">PPIase</shortName>
        <ecNumber evidence="3">5.2.1.8</ecNumber>
    </recommendedName>
</protein>
<accession>A0A928V6K4</accession>
<evidence type="ECO:0000256" key="4">
    <source>
        <dbReference type="SAM" id="MobiDB-lite"/>
    </source>
</evidence>
<feature type="transmembrane region" description="Helical" evidence="5">
    <location>
        <begin position="242"/>
        <end position="260"/>
    </location>
</feature>
<comment type="function">
    <text evidence="3">PPIases accelerate the folding of proteins. It catalyzes the cis-trans isomerization of proline imidic peptide bonds in oligopeptides.</text>
</comment>
<dbReference type="Pfam" id="PF00160">
    <property type="entry name" value="Pro_isomerase"/>
    <property type="match status" value="1"/>
</dbReference>
<dbReference type="InterPro" id="IPR002130">
    <property type="entry name" value="Cyclophilin-type_PPIase_dom"/>
</dbReference>
<evidence type="ECO:0000256" key="1">
    <source>
        <dbReference type="ARBA" id="ARBA00023110"/>
    </source>
</evidence>
<evidence type="ECO:0000313" key="7">
    <source>
        <dbReference type="EMBL" id="MBE8717489.1"/>
    </source>
</evidence>
<gene>
    <name evidence="7" type="ORF">C4F51_09835</name>
</gene>
<reference evidence="7" key="1">
    <citation type="submission" date="2018-07" db="EMBL/GenBank/DDBJ databases">
        <title>Genome assembly of strain Ka43.</title>
        <authorList>
            <person name="Kukolya J."/>
            <person name="Nagy I."/>
            <person name="Horvath B."/>
            <person name="Toth A."/>
        </authorList>
    </citation>
    <scope>NUCLEOTIDE SEQUENCE</scope>
    <source>
        <strain evidence="7">KB43</strain>
    </source>
</reference>
<sequence length="267" mass="28291">MIHTIKALSTSTKTLLAALGLLSISSVSYATTVQIQTVLGDFEVNLYDKKTPETVKNFLSYVNSGAYTDTVIHRSNSKFIIQGGGFKYTGTPSVRPPLAAISSRAPVINEPVLSNVRGTIAMAKIGSNPNSATNQWFINLTDNSANLDSQNSGFTVFGQVTGNGMAIVEAIAALKNYSPTNSADLGNFPELPLRGYNSGTISIDEKHLVVVTGVVVLNPSPDTADGLNPPLSKNKNDGKKSSGGSTGILLIASLLLLVTARRFRFTR</sequence>